<evidence type="ECO:0000313" key="1">
    <source>
        <dbReference type="EMBL" id="KAJ9661320.1"/>
    </source>
</evidence>
<accession>A0ACC3AFC5</accession>
<dbReference type="Proteomes" id="UP001172386">
    <property type="component" value="Unassembled WGS sequence"/>
</dbReference>
<protein>
    <submittedName>
        <fullName evidence="1">I-AAA protease yme1</fullName>
    </submittedName>
</protein>
<sequence length="867" mass="94920">MNALPVRNALAVIAEVSLTRSMQSASIIAPDVWQSLQSSFSPLKNIRRHRISRSSSTYSKAEDTAVKIPAFQTVGLDRNVGRRVTNIYQFGHRPRLPECLASTPINSLRFLSSRQYSTATPPLATTTQRHLSAAAQHTRVGLQQSSTLSTPTTRPSTTFVSLLLGAHRRSARASSLQFRSFSSTRPSWNQNQLAHAERTANNNPTSATAQNTFYSALLRANMPKLVIERYETGRYASNAAADSSYLKALQMTGSAPATGGAAATQSLGNGLSSDQLSAVGQAVAGQVKGGQIVRPGNKSGTGAKDAPLYVVVEESWGSLIFRWVKMALWLGLTFYLILAFSSLVLDMTTSFRTRSTQNNEVQPQHQTVRFSDVHGCDEAKDELQELVEFLINPERFNQLGGKLPKGVLLTGPPGTGKTMLARAVAGEAGCPVFYMSGSEFDELYVGVGAKRVRDLFAQARNKAPAIIFIDELDAVGGKRNAKDPAYAKQTLNQLLTELDGFSPSTGVILIAATNFPEALDKALTRPGRFDRRVVVPLPDVRGRIEILKHHMKNVPITGDVDATNLARATSGMSGADLANLVNQAAVHASRLKHKKVSGIDFEWAKDKIMMGAEVKSRMVREQDKIMTAYHEAGHCLVNLFTPNTNQLYKMTIIPRGQALGVTHMLPPMDEVSRGYDQYIADIDVCMGGRAAEELIFGPDKVTSGITSDLSNATHMANYLVTRCGFSKVLGNIDYAQEYERLSSETKQQIEREVREIVEAARARADKLLKDHRQDLEALKDALLEFETLDKAQIEKVLRGEKLQKLEVELRDEKDEKNNNNNGPKGNDPQPKKPIETSSKGGLGIKLPDVLLPPGARTEPEKTRSAER</sequence>
<proteinExistence type="predicted"/>
<name>A0ACC3AFC5_9EURO</name>
<keyword evidence="1" id="KW-0378">Hydrolase</keyword>
<reference evidence="1" key="1">
    <citation type="submission" date="2022-10" db="EMBL/GenBank/DDBJ databases">
        <title>Culturing micro-colonial fungi from biological soil crusts in the Mojave desert and describing Neophaeococcomyces mojavensis, and introducing the new genera and species Taxawa tesnikishii.</title>
        <authorList>
            <person name="Kurbessoian T."/>
            <person name="Stajich J.E."/>
        </authorList>
    </citation>
    <scope>NUCLEOTIDE SEQUENCE</scope>
    <source>
        <strain evidence="1">JES_112</strain>
    </source>
</reference>
<keyword evidence="1" id="KW-0645">Protease</keyword>
<organism evidence="1 2">
    <name type="scientific">Neophaeococcomyces mojaviensis</name>
    <dbReference type="NCBI Taxonomy" id="3383035"/>
    <lineage>
        <taxon>Eukaryota</taxon>
        <taxon>Fungi</taxon>
        <taxon>Dikarya</taxon>
        <taxon>Ascomycota</taxon>
        <taxon>Pezizomycotina</taxon>
        <taxon>Eurotiomycetes</taxon>
        <taxon>Chaetothyriomycetidae</taxon>
        <taxon>Chaetothyriales</taxon>
        <taxon>Chaetothyriales incertae sedis</taxon>
        <taxon>Neophaeococcomyces</taxon>
    </lineage>
</organism>
<gene>
    <name evidence="1" type="primary">YME1</name>
    <name evidence="1" type="ORF">H2198_002063</name>
</gene>
<keyword evidence="2" id="KW-1185">Reference proteome</keyword>
<comment type="caution">
    <text evidence="1">The sequence shown here is derived from an EMBL/GenBank/DDBJ whole genome shotgun (WGS) entry which is preliminary data.</text>
</comment>
<evidence type="ECO:0000313" key="2">
    <source>
        <dbReference type="Proteomes" id="UP001172386"/>
    </source>
</evidence>
<dbReference type="EMBL" id="JAPDRQ010000024">
    <property type="protein sequence ID" value="KAJ9661320.1"/>
    <property type="molecule type" value="Genomic_DNA"/>
</dbReference>